<evidence type="ECO:0000313" key="5">
    <source>
        <dbReference type="Proteomes" id="UP000039324"/>
    </source>
</evidence>
<evidence type="ECO:0000313" key="6">
    <source>
        <dbReference type="Proteomes" id="UP000290189"/>
    </source>
</evidence>
<evidence type="ECO:0000313" key="3">
    <source>
        <dbReference type="EMBL" id="CEP00254.1"/>
    </source>
</evidence>
<evidence type="ECO:0000256" key="2">
    <source>
        <dbReference type="SAM" id="SignalP"/>
    </source>
</evidence>
<dbReference type="EMBL" id="CDSF01000099">
    <property type="protein sequence ID" value="CEP00254.1"/>
    <property type="molecule type" value="Genomic_DNA"/>
</dbReference>
<dbReference type="EMBL" id="OVEO01000006">
    <property type="protein sequence ID" value="SPQ96517.1"/>
    <property type="molecule type" value="Genomic_DNA"/>
</dbReference>
<feature type="chain" id="PRO_5035990799" evidence="2">
    <location>
        <begin position="23"/>
        <end position="161"/>
    </location>
</feature>
<keyword evidence="5" id="KW-1185">Reference proteome</keyword>
<organism evidence="3 5">
    <name type="scientific">Plasmodiophora brassicae</name>
    <name type="common">Clubroot disease agent</name>
    <dbReference type="NCBI Taxonomy" id="37360"/>
    <lineage>
        <taxon>Eukaryota</taxon>
        <taxon>Sar</taxon>
        <taxon>Rhizaria</taxon>
        <taxon>Endomyxa</taxon>
        <taxon>Phytomyxea</taxon>
        <taxon>Plasmodiophorida</taxon>
        <taxon>Plasmodiophoridae</taxon>
        <taxon>Plasmodiophora</taxon>
    </lineage>
</organism>
<gene>
    <name evidence="3" type="ORF">PBRA_007988</name>
    <name evidence="4" type="ORF">PLBR_LOCUS3732</name>
</gene>
<keyword evidence="1" id="KW-0812">Transmembrane</keyword>
<reference evidence="3 5" key="1">
    <citation type="submission" date="2015-02" db="EMBL/GenBank/DDBJ databases">
        <authorList>
            <person name="Chooi Y.-H."/>
        </authorList>
    </citation>
    <scope>NUCLEOTIDE SEQUENCE [LARGE SCALE GENOMIC DNA]</scope>
    <source>
        <strain evidence="3">E3</strain>
    </source>
</reference>
<accession>A0A0G4IYS2</accession>
<geneLocation type="mitochondrion" evidence="4"/>
<keyword evidence="1" id="KW-1133">Transmembrane helix</keyword>
<keyword evidence="1" id="KW-0472">Membrane</keyword>
<evidence type="ECO:0000256" key="1">
    <source>
        <dbReference type="SAM" id="Phobius"/>
    </source>
</evidence>
<feature type="signal peptide" evidence="2">
    <location>
        <begin position="1"/>
        <end position="22"/>
    </location>
</feature>
<dbReference type="Proteomes" id="UP000039324">
    <property type="component" value="Unassembled WGS sequence"/>
</dbReference>
<feature type="transmembrane region" description="Helical" evidence="1">
    <location>
        <begin position="139"/>
        <end position="157"/>
    </location>
</feature>
<proteinExistence type="predicted"/>
<keyword evidence="4" id="KW-0496">Mitochondrion</keyword>
<sequence length="161" mass="16434">MLLLRACAAVLVLVAGATCVESTMVTFVSDVWPIISALVNASDPATAYLNMVGVTSPDAPSLKIVQPGNHQASSLWQWVSSKSSKDGPTPVTRAQQSTVATWIDSGAVFQVDGDGTASVPGPNGGAIRGGNTVSVINSTYMSVVGTAAVLAASLAYLKIKL</sequence>
<reference evidence="4 6" key="2">
    <citation type="submission" date="2018-03" db="EMBL/GenBank/DDBJ databases">
        <authorList>
            <person name="Fogelqvist J."/>
        </authorList>
    </citation>
    <scope>NUCLEOTIDE SEQUENCE [LARGE SCALE GENOMIC DNA]</scope>
</reference>
<dbReference type="AlphaFoldDB" id="A0A0G4IYS2"/>
<keyword evidence="2" id="KW-0732">Signal</keyword>
<evidence type="ECO:0000313" key="4">
    <source>
        <dbReference type="EMBL" id="SPQ96517.1"/>
    </source>
</evidence>
<name>A0A0G4IYS2_PLABS</name>
<dbReference type="Proteomes" id="UP000290189">
    <property type="component" value="Unassembled WGS sequence"/>
</dbReference>
<protein>
    <submittedName>
        <fullName evidence="3">Uncharacterized protein</fullName>
    </submittedName>
</protein>